<dbReference type="SUPFAM" id="SSF50022">
    <property type="entry name" value="ISP domain"/>
    <property type="match status" value="1"/>
</dbReference>
<feature type="domain" description="Rieske" evidence="6">
    <location>
        <begin position="29"/>
        <end position="130"/>
    </location>
</feature>
<dbReference type="Gene3D" id="2.102.10.10">
    <property type="entry name" value="Rieske [2Fe-2S] iron-sulphur domain"/>
    <property type="match status" value="1"/>
</dbReference>
<comment type="caution">
    <text evidence="7">The sequence shown here is derived from an EMBL/GenBank/DDBJ whole genome shotgun (WGS) entry which is preliminary data.</text>
</comment>
<dbReference type="InterPro" id="IPR050584">
    <property type="entry name" value="Cholesterol_7-desaturase"/>
</dbReference>
<keyword evidence="1" id="KW-0001">2Fe-2S</keyword>
<keyword evidence="7" id="KW-0223">Dioxygenase</keyword>
<dbReference type="Gene3D" id="3.90.380.10">
    <property type="entry name" value="Naphthalene 1,2-dioxygenase Alpha Subunit, Chain A, domain 1"/>
    <property type="match status" value="1"/>
</dbReference>
<organism evidence="7 8">
    <name type="scientific">Nocardioides humi</name>
    <dbReference type="NCBI Taxonomy" id="449461"/>
    <lineage>
        <taxon>Bacteria</taxon>
        <taxon>Bacillati</taxon>
        <taxon>Actinomycetota</taxon>
        <taxon>Actinomycetes</taxon>
        <taxon>Propionibacteriales</taxon>
        <taxon>Nocardioidaceae</taxon>
        <taxon>Nocardioides</taxon>
    </lineage>
</organism>
<dbReference type="EMBL" id="BAAAOR010000002">
    <property type="protein sequence ID" value="GAA1503045.1"/>
    <property type="molecule type" value="Genomic_DNA"/>
</dbReference>
<keyword evidence="4" id="KW-0408">Iron</keyword>
<keyword evidence="3" id="KW-0560">Oxidoreductase</keyword>
<accession>A0ABN1ZRP7</accession>
<dbReference type="Pfam" id="PF19112">
    <property type="entry name" value="VanA_C"/>
    <property type="match status" value="1"/>
</dbReference>
<evidence type="ECO:0000313" key="7">
    <source>
        <dbReference type="EMBL" id="GAA1503045.1"/>
    </source>
</evidence>
<keyword evidence="8" id="KW-1185">Reference proteome</keyword>
<keyword evidence="5" id="KW-0411">Iron-sulfur</keyword>
<evidence type="ECO:0000256" key="3">
    <source>
        <dbReference type="ARBA" id="ARBA00023002"/>
    </source>
</evidence>
<dbReference type="GO" id="GO:0051213">
    <property type="term" value="F:dioxygenase activity"/>
    <property type="evidence" value="ECO:0007669"/>
    <property type="project" value="UniProtKB-KW"/>
</dbReference>
<evidence type="ECO:0000259" key="6">
    <source>
        <dbReference type="PROSITE" id="PS51296"/>
    </source>
</evidence>
<gene>
    <name evidence="7" type="ORF">GCM10009788_02830</name>
</gene>
<dbReference type="PANTHER" id="PTHR21266">
    <property type="entry name" value="IRON-SULFUR DOMAIN CONTAINING PROTEIN"/>
    <property type="match status" value="1"/>
</dbReference>
<evidence type="ECO:0000256" key="1">
    <source>
        <dbReference type="ARBA" id="ARBA00022714"/>
    </source>
</evidence>
<evidence type="ECO:0000313" key="8">
    <source>
        <dbReference type="Proteomes" id="UP001500842"/>
    </source>
</evidence>
<evidence type="ECO:0000256" key="4">
    <source>
        <dbReference type="ARBA" id="ARBA00023004"/>
    </source>
</evidence>
<reference evidence="7 8" key="1">
    <citation type="journal article" date="2019" name="Int. J. Syst. Evol. Microbiol.">
        <title>The Global Catalogue of Microorganisms (GCM) 10K type strain sequencing project: providing services to taxonomists for standard genome sequencing and annotation.</title>
        <authorList>
            <consortium name="The Broad Institute Genomics Platform"/>
            <consortium name="The Broad Institute Genome Sequencing Center for Infectious Disease"/>
            <person name="Wu L."/>
            <person name="Ma J."/>
        </authorList>
    </citation>
    <scope>NUCLEOTIDE SEQUENCE [LARGE SCALE GENOMIC DNA]</scope>
    <source>
        <strain evidence="7 8">JCM 14942</strain>
    </source>
</reference>
<evidence type="ECO:0000256" key="2">
    <source>
        <dbReference type="ARBA" id="ARBA00022723"/>
    </source>
</evidence>
<dbReference type="PROSITE" id="PS51296">
    <property type="entry name" value="RIESKE"/>
    <property type="match status" value="1"/>
</dbReference>
<proteinExistence type="predicted"/>
<dbReference type="InterPro" id="IPR036922">
    <property type="entry name" value="Rieske_2Fe-2S_sf"/>
</dbReference>
<name>A0ABN1ZRP7_9ACTN</name>
<dbReference type="Proteomes" id="UP001500842">
    <property type="component" value="Unassembled WGS sequence"/>
</dbReference>
<dbReference type="InterPro" id="IPR017941">
    <property type="entry name" value="Rieske_2Fe-2S"/>
</dbReference>
<dbReference type="Pfam" id="PF00355">
    <property type="entry name" value="Rieske"/>
    <property type="match status" value="1"/>
</dbReference>
<dbReference type="InterPro" id="IPR044043">
    <property type="entry name" value="VanA_C_cat"/>
</dbReference>
<keyword evidence="2" id="KW-0479">Metal-binding</keyword>
<dbReference type="SUPFAM" id="SSF55961">
    <property type="entry name" value="Bet v1-like"/>
    <property type="match status" value="1"/>
</dbReference>
<evidence type="ECO:0000256" key="5">
    <source>
        <dbReference type="ARBA" id="ARBA00023014"/>
    </source>
</evidence>
<protein>
    <submittedName>
        <fullName evidence="7">Aromatic ring-hydroxylating dioxygenase subunit alpha</fullName>
    </submittedName>
</protein>
<dbReference type="PANTHER" id="PTHR21266:SF60">
    <property type="entry name" value="3-KETOSTEROID-9-ALPHA-MONOOXYGENASE, OXYGENASE COMPONENT"/>
    <property type="match status" value="1"/>
</dbReference>
<sequence>MPLRPADPGLVRSVVMRDRSTAGYPRNAWYALAASAEVGATPFGTRALDRPVVLFRVGDGAVVALGDRDAHRPFPLSLGRVEGDTIVSGYSGFAYDRTGACVHVPSQEQVPYGARVPSYPVREEGGLVWVWLGEPSLADRRPPVPVPWLTDGSWETFGGQWETAAGVGLLHDNFADITHVAVVDPVISPPALAGVAPALEVELTETTVHFHRDWPAAPMPEWQAKISGSSAVASYPQREEGAFLAPGLWADRWDVLLPEAEGGPQTFRFTHAVTPVDERHTRHIWRVSRNFAPGAPATDVLRPIFESYYLKVREILETMQDVIDRDGYGEDVNVAADLAALQVRKILRRLVADEG</sequence>